<dbReference type="PRINTS" id="PR01415">
    <property type="entry name" value="ANKYRIN"/>
</dbReference>
<gene>
    <name evidence="5" type="ORF">QBC34DRAFT_417344</name>
</gene>
<dbReference type="Proteomes" id="UP001321760">
    <property type="component" value="Unassembled WGS sequence"/>
</dbReference>
<protein>
    <submittedName>
        <fullName evidence="5">Ankyrin repeat-containing domain protein</fullName>
    </submittedName>
</protein>
<organism evidence="5 6">
    <name type="scientific">Podospora aff. communis PSN243</name>
    <dbReference type="NCBI Taxonomy" id="3040156"/>
    <lineage>
        <taxon>Eukaryota</taxon>
        <taxon>Fungi</taxon>
        <taxon>Dikarya</taxon>
        <taxon>Ascomycota</taxon>
        <taxon>Pezizomycotina</taxon>
        <taxon>Sordariomycetes</taxon>
        <taxon>Sordariomycetidae</taxon>
        <taxon>Sordariales</taxon>
        <taxon>Podosporaceae</taxon>
        <taxon>Podospora</taxon>
    </lineage>
</organism>
<feature type="repeat" description="ANK" evidence="3">
    <location>
        <begin position="432"/>
        <end position="464"/>
    </location>
</feature>
<dbReference type="SMART" id="SM00248">
    <property type="entry name" value="ANK"/>
    <property type="match status" value="7"/>
</dbReference>
<evidence type="ECO:0000313" key="6">
    <source>
        <dbReference type="Proteomes" id="UP001321760"/>
    </source>
</evidence>
<evidence type="ECO:0000256" key="3">
    <source>
        <dbReference type="PROSITE-ProRule" id="PRU00023"/>
    </source>
</evidence>
<feature type="repeat" description="ANK" evidence="3">
    <location>
        <begin position="564"/>
        <end position="590"/>
    </location>
</feature>
<reference evidence="5" key="1">
    <citation type="journal article" date="2023" name="Mol. Phylogenet. Evol.">
        <title>Genome-scale phylogeny and comparative genomics of the fungal order Sordariales.</title>
        <authorList>
            <person name="Hensen N."/>
            <person name="Bonometti L."/>
            <person name="Westerberg I."/>
            <person name="Brannstrom I.O."/>
            <person name="Guillou S."/>
            <person name="Cros-Aarteil S."/>
            <person name="Calhoun S."/>
            <person name="Haridas S."/>
            <person name="Kuo A."/>
            <person name="Mondo S."/>
            <person name="Pangilinan J."/>
            <person name="Riley R."/>
            <person name="LaButti K."/>
            <person name="Andreopoulos B."/>
            <person name="Lipzen A."/>
            <person name="Chen C."/>
            <person name="Yan M."/>
            <person name="Daum C."/>
            <person name="Ng V."/>
            <person name="Clum A."/>
            <person name="Steindorff A."/>
            <person name="Ohm R.A."/>
            <person name="Martin F."/>
            <person name="Silar P."/>
            <person name="Natvig D.O."/>
            <person name="Lalanne C."/>
            <person name="Gautier V."/>
            <person name="Ament-Velasquez S.L."/>
            <person name="Kruys A."/>
            <person name="Hutchinson M.I."/>
            <person name="Powell A.J."/>
            <person name="Barry K."/>
            <person name="Miller A.N."/>
            <person name="Grigoriev I.V."/>
            <person name="Debuchy R."/>
            <person name="Gladieux P."/>
            <person name="Hiltunen Thoren M."/>
            <person name="Johannesson H."/>
        </authorList>
    </citation>
    <scope>NUCLEOTIDE SEQUENCE</scope>
    <source>
        <strain evidence="5">PSN243</strain>
    </source>
</reference>
<dbReference type="PROSITE" id="PS50297">
    <property type="entry name" value="ANK_REP_REGION"/>
    <property type="match status" value="5"/>
</dbReference>
<evidence type="ECO:0000256" key="4">
    <source>
        <dbReference type="SAM" id="MobiDB-lite"/>
    </source>
</evidence>
<reference evidence="5" key="2">
    <citation type="submission" date="2023-05" db="EMBL/GenBank/DDBJ databases">
        <authorList>
            <consortium name="Lawrence Berkeley National Laboratory"/>
            <person name="Steindorff A."/>
            <person name="Hensen N."/>
            <person name="Bonometti L."/>
            <person name="Westerberg I."/>
            <person name="Brannstrom I.O."/>
            <person name="Guillou S."/>
            <person name="Cros-Aarteil S."/>
            <person name="Calhoun S."/>
            <person name="Haridas S."/>
            <person name="Kuo A."/>
            <person name="Mondo S."/>
            <person name="Pangilinan J."/>
            <person name="Riley R."/>
            <person name="Labutti K."/>
            <person name="Andreopoulos B."/>
            <person name="Lipzen A."/>
            <person name="Chen C."/>
            <person name="Yanf M."/>
            <person name="Daum C."/>
            <person name="Ng V."/>
            <person name="Clum A."/>
            <person name="Ohm R."/>
            <person name="Martin F."/>
            <person name="Silar P."/>
            <person name="Natvig D."/>
            <person name="Lalanne C."/>
            <person name="Gautier V."/>
            <person name="Ament-Velasquez S.L."/>
            <person name="Kruys A."/>
            <person name="Hutchinson M.I."/>
            <person name="Powell A.J."/>
            <person name="Barry K."/>
            <person name="Miller A.N."/>
            <person name="Grigoriev I.V."/>
            <person name="Debuchy R."/>
            <person name="Gladieux P."/>
            <person name="Thoren M.H."/>
            <person name="Johannesson H."/>
        </authorList>
    </citation>
    <scope>NUCLEOTIDE SEQUENCE</scope>
    <source>
        <strain evidence="5">PSN243</strain>
    </source>
</reference>
<evidence type="ECO:0000256" key="1">
    <source>
        <dbReference type="ARBA" id="ARBA00022737"/>
    </source>
</evidence>
<dbReference type="AlphaFoldDB" id="A0AAV9G562"/>
<keyword evidence="2 3" id="KW-0040">ANK repeat</keyword>
<evidence type="ECO:0000256" key="2">
    <source>
        <dbReference type="ARBA" id="ARBA00023043"/>
    </source>
</evidence>
<dbReference type="Gene3D" id="1.25.40.20">
    <property type="entry name" value="Ankyrin repeat-containing domain"/>
    <property type="match status" value="3"/>
</dbReference>
<feature type="repeat" description="ANK" evidence="3">
    <location>
        <begin position="499"/>
        <end position="531"/>
    </location>
</feature>
<feature type="compositionally biased region" description="Acidic residues" evidence="4">
    <location>
        <begin position="680"/>
        <end position="700"/>
    </location>
</feature>
<feature type="region of interest" description="Disordered" evidence="4">
    <location>
        <begin position="674"/>
        <end position="700"/>
    </location>
</feature>
<dbReference type="InterPro" id="IPR036770">
    <property type="entry name" value="Ankyrin_rpt-contain_sf"/>
</dbReference>
<dbReference type="Pfam" id="PF00023">
    <property type="entry name" value="Ank"/>
    <property type="match status" value="1"/>
</dbReference>
<proteinExistence type="predicted"/>
<dbReference type="PROSITE" id="PS50088">
    <property type="entry name" value="ANK_REPEAT"/>
    <property type="match status" value="6"/>
</dbReference>
<evidence type="ECO:0000313" key="5">
    <source>
        <dbReference type="EMBL" id="KAK4443259.1"/>
    </source>
</evidence>
<keyword evidence="6" id="KW-1185">Reference proteome</keyword>
<feature type="repeat" description="ANK" evidence="3">
    <location>
        <begin position="465"/>
        <end position="498"/>
    </location>
</feature>
<dbReference type="SUPFAM" id="SSF48403">
    <property type="entry name" value="Ankyrin repeat"/>
    <property type="match status" value="2"/>
</dbReference>
<accession>A0AAV9G562</accession>
<dbReference type="EMBL" id="MU865996">
    <property type="protein sequence ID" value="KAK4443259.1"/>
    <property type="molecule type" value="Genomic_DNA"/>
</dbReference>
<dbReference type="PANTHER" id="PTHR24173:SF83">
    <property type="entry name" value="SOCS BOX DOMAIN-CONTAINING PROTEIN"/>
    <property type="match status" value="1"/>
</dbReference>
<feature type="repeat" description="ANK" evidence="3">
    <location>
        <begin position="325"/>
        <end position="357"/>
    </location>
</feature>
<dbReference type="Pfam" id="PF12796">
    <property type="entry name" value="Ank_2"/>
    <property type="match status" value="2"/>
</dbReference>
<feature type="region of interest" description="Disordered" evidence="4">
    <location>
        <begin position="153"/>
        <end position="178"/>
    </location>
</feature>
<dbReference type="InterPro" id="IPR002110">
    <property type="entry name" value="Ankyrin_rpt"/>
</dbReference>
<dbReference type="PANTHER" id="PTHR24173">
    <property type="entry name" value="ANKYRIN REPEAT CONTAINING"/>
    <property type="match status" value="1"/>
</dbReference>
<keyword evidence="1" id="KW-0677">Repeat</keyword>
<name>A0AAV9G562_9PEZI</name>
<feature type="repeat" description="ANK" evidence="3">
    <location>
        <begin position="598"/>
        <end position="622"/>
    </location>
</feature>
<comment type="caution">
    <text evidence="5">The sequence shown here is derived from an EMBL/GenBank/DDBJ whole genome shotgun (WGS) entry which is preliminary data.</text>
</comment>
<sequence>MDPITALGVASATVNLLDGGLNLSKALMKSIRAWRNAPDEILELNNRVAFLSVALERIRDTYGSMKEPGQPNPNYDAVFLLEHQLAQAATSLEKLSGYVVQLSSGSRTMQRTRWIRLKSAVVDETRRIREVQGNIDNVLVTYVAYVSRQFENPGGEADSKQGYGDAHSPKYPPLWKHPPREPVAITARYSRAGCFKGCLCQCHRSSSARTRFHATSPLGGLLGGISVGYSGYGTRAQCDMIGCWHRGRSHVEVTYIFPSWLVCYTLYMSMYKTAMGRPTFGLVLRRRVKNKTGTTLYVSLLSNMPLLKECLERDPASVTDAFYVDGVSALESAVAYGRVNVARMLLSYGASPDAESDNGMTPGIQAAVSVLSKAVSKEINDQWYRLFDIPRYIDELELPLVTQIVTEQRSGDLESLLTRTDLERQLNERDRAGLTPLFWASRSGNVAATKKLLALGADINAPTRGKKTPLMAAVSTDKMSPCFEVLLRAGADPYARDLIGKTVLHMACAKGHAAAVRALLRLGMDPDDGGTSGTGLGYAPIRDSVDVMRALVEHGANVNQGTIEGYTPLVSATSRNAHRCIRFLLESGANHLHVVDSEGTTLLHNAALGGNVRTMEILAEHGLPGLDVGKKNKDGLTAWQCLENRSDITPKLREAFGRLLEAILAAGVDVGPDLGLQGNEGEEDDDADDPFFDAPEYQED</sequence>